<reference evidence="1" key="1">
    <citation type="submission" date="2020-09" db="EMBL/GenBank/DDBJ databases">
        <title>Iningainema tapete sp. nov. (Scytonemataceae, Cyanobacteria) from greenhouses in central Florida (USA) produces two types of nodularin with biosynthetic potential for microcystin-LR and anabaenopeptins.</title>
        <authorList>
            <person name="Berthold D.E."/>
            <person name="Lefler F.W."/>
            <person name="Huang I.-S."/>
            <person name="Abdulla H."/>
            <person name="Zimba P.V."/>
            <person name="Laughinghouse H.D. IV."/>
        </authorList>
    </citation>
    <scope>NUCLEOTIDE SEQUENCE</scope>
    <source>
        <strain evidence="1">BLCCT55</strain>
    </source>
</reference>
<sequence>MYDRHRKRVISLAVLASEEKNWQPSSFGYELGGCCLSARVSRRKTVEVLATRFGEVPELIVDAINRIDEPSVLKNLLRRACVIGSFAEFQQVLNQMASEI</sequence>
<comment type="caution">
    <text evidence="1">The sequence shown here is derived from an EMBL/GenBank/DDBJ whole genome shotgun (WGS) entry which is preliminary data.</text>
</comment>
<protein>
    <submittedName>
        <fullName evidence="1">Uncharacterized protein</fullName>
    </submittedName>
</protein>
<evidence type="ECO:0000313" key="1">
    <source>
        <dbReference type="EMBL" id="MBD2771414.1"/>
    </source>
</evidence>
<dbReference type="Proteomes" id="UP000629098">
    <property type="component" value="Unassembled WGS sequence"/>
</dbReference>
<proteinExistence type="predicted"/>
<keyword evidence="2" id="KW-1185">Reference proteome</keyword>
<name>A0A8J6XB82_9CYAN</name>
<dbReference type="RefSeq" id="WP_190825712.1">
    <property type="nucleotide sequence ID" value="NZ_CAWPPI010000024.1"/>
</dbReference>
<accession>A0A8J6XB82</accession>
<evidence type="ECO:0000313" key="2">
    <source>
        <dbReference type="Proteomes" id="UP000629098"/>
    </source>
</evidence>
<dbReference type="AlphaFoldDB" id="A0A8J6XB82"/>
<organism evidence="1 2">
    <name type="scientific">Iningainema tapete BLCC-T55</name>
    <dbReference type="NCBI Taxonomy" id="2748662"/>
    <lineage>
        <taxon>Bacteria</taxon>
        <taxon>Bacillati</taxon>
        <taxon>Cyanobacteriota</taxon>
        <taxon>Cyanophyceae</taxon>
        <taxon>Nostocales</taxon>
        <taxon>Scytonemataceae</taxon>
        <taxon>Iningainema tapete</taxon>
    </lineage>
</organism>
<dbReference type="EMBL" id="JACXAE010000024">
    <property type="protein sequence ID" value="MBD2771414.1"/>
    <property type="molecule type" value="Genomic_DNA"/>
</dbReference>
<gene>
    <name evidence="1" type="ORF">ICL16_04625</name>
</gene>